<proteinExistence type="predicted"/>
<reference evidence="1" key="2">
    <citation type="journal article" date="2020" name="Nat. Commun.">
        <title>Large-scale genome sequencing of mycorrhizal fungi provides insights into the early evolution of symbiotic traits.</title>
        <authorList>
            <person name="Miyauchi S."/>
            <person name="Kiss E."/>
            <person name="Kuo A."/>
            <person name="Drula E."/>
            <person name="Kohler A."/>
            <person name="Sanchez-Garcia M."/>
            <person name="Morin E."/>
            <person name="Andreopoulos B."/>
            <person name="Barry K.W."/>
            <person name="Bonito G."/>
            <person name="Buee M."/>
            <person name="Carver A."/>
            <person name="Chen C."/>
            <person name="Cichocki N."/>
            <person name="Clum A."/>
            <person name="Culley D."/>
            <person name="Crous P.W."/>
            <person name="Fauchery L."/>
            <person name="Girlanda M."/>
            <person name="Hayes R.D."/>
            <person name="Keri Z."/>
            <person name="LaButti K."/>
            <person name="Lipzen A."/>
            <person name="Lombard V."/>
            <person name="Magnuson J."/>
            <person name="Maillard F."/>
            <person name="Murat C."/>
            <person name="Nolan M."/>
            <person name="Ohm R.A."/>
            <person name="Pangilinan J."/>
            <person name="Pereira M.F."/>
            <person name="Perotto S."/>
            <person name="Peter M."/>
            <person name="Pfister S."/>
            <person name="Riley R."/>
            <person name="Sitrit Y."/>
            <person name="Stielow J.B."/>
            <person name="Szollosi G."/>
            <person name="Zifcakova L."/>
            <person name="Stursova M."/>
            <person name="Spatafora J.W."/>
            <person name="Tedersoo L."/>
            <person name="Vaario L.M."/>
            <person name="Yamada A."/>
            <person name="Yan M."/>
            <person name="Wang P."/>
            <person name="Xu J."/>
            <person name="Bruns T."/>
            <person name="Baldrian P."/>
            <person name="Vilgalys R."/>
            <person name="Dunand C."/>
            <person name="Henrissat B."/>
            <person name="Grigoriev I.V."/>
            <person name="Hibbett D."/>
            <person name="Nagy L.G."/>
            <person name="Martin F.M."/>
        </authorList>
    </citation>
    <scope>NUCLEOTIDE SEQUENCE</scope>
    <source>
        <strain evidence="1">P2</strain>
    </source>
</reference>
<evidence type="ECO:0000313" key="1">
    <source>
        <dbReference type="EMBL" id="KAF9650174.1"/>
    </source>
</evidence>
<dbReference type="EMBL" id="MU117987">
    <property type="protein sequence ID" value="KAF9650174.1"/>
    <property type="molecule type" value="Genomic_DNA"/>
</dbReference>
<evidence type="ECO:0000313" key="2">
    <source>
        <dbReference type="Proteomes" id="UP000886501"/>
    </source>
</evidence>
<reference evidence="1" key="1">
    <citation type="submission" date="2019-10" db="EMBL/GenBank/DDBJ databases">
        <authorList>
            <consortium name="DOE Joint Genome Institute"/>
            <person name="Kuo A."/>
            <person name="Miyauchi S."/>
            <person name="Kiss E."/>
            <person name="Drula E."/>
            <person name="Kohler A."/>
            <person name="Sanchez-Garcia M."/>
            <person name="Andreopoulos B."/>
            <person name="Barry K.W."/>
            <person name="Bonito G."/>
            <person name="Buee M."/>
            <person name="Carver A."/>
            <person name="Chen C."/>
            <person name="Cichocki N."/>
            <person name="Clum A."/>
            <person name="Culley D."/>
            <person name="Crous P.W."/>
            <person name="Fauchery L."/>
            <person name="Girlanda M."/>
            <person name="Hayes R."/>
            <person name="Keri Z."/>
            <person name="Labutti K."/>
            <person name="Lipzen A."/>
            <person name="Lombard V."/>
            <person name="Magnuson J."/>
            <person name="Maillard F."/>
            <person name="Morin E."/>
            <person name="Murat C."/>
            <person name="Nolan M."/>
            <person name="Ohm R."/>
            <person name="Pangilinan J."/>
            <person name="Pereira M."/>
            <person name="Perotto S."/>
            <person name="Peter M."/>
            <person name="Riley R."/>
            <person name="Sitrit Y."/>
            <person name="Stielow B."/>
            <person name="Szollosi G."/>
            <person name="Zifcakova L."/>
            <person name="Stursova M."/>
            <person name="Spatafora J.W."/>
            <person name="Tedersoo L."/>
            <person name="Vaario L.-M."/>
            <person name="Yamada A."/>
            <person name="Yan M."/>
            <person name="Wang P."/>
            <person name="Xu J."/>
            <person name="Bruns T."/>
            <person name="Baldrian P."/>
            <person name="Vilgalys R."/>
            <person name="Henrissat B."/>
            <person name="Grigoriev I.V."/>
            <person name="Hibbett D."/>
            <person name="Nagy L.G."/>
            <person name="Martin F.M."/>
        </authorList>
    </citation>
    <scope>NUCLEOTIDE SEQUENCE</scope>
    <source>
        <strain evidence="1">P2</strain>
    </source>
</reference>
<dbReference type="Proteomes" id="UP000886501">
    <property type="component" value="Unassembled WGS sequence"/>
</dbReference>
<protein>
    <submittedName>
        <fullName evidence="1">Uncharacterized protein</fullName>
    </submittedName>
</protein>
<sequence length="1201" mass="129190">MASTSRPEPMNASPHHPKVKVTCKLSDPLYVAGSSIAGKVEVECRTDKGLGLGIIMVELFAIEELTSRDHSATSTFCHTRRLFQGPGLPPSNSVHAHPPTGAPPLSTNYYYARKGMTTFLFRFPLPPSCPSSISFGSGLATIRYEVRATVGVSYKGENKLVFDKKEVDVVEAFETDFSRVDPEAVVVGESGKIWLQAKLLGGVVIAGQPACVELTVKNHSSKKNTSLNLSLSRHLHFPNVPPSQKVPLQISDTLITVPFRGLDYVIHPGTEGVASLVFDVPKNSRGVKGGQRPGDGDSAKQLAPLFEVKCIVTVTMSMGLGRLALVFPLRVKDLVVEIPVPILHYKAIPTLPQELEPSQPPVQSHPVYDQPYLPVTSIPVMYTGRPTSPYDYIPPQPVMPPHPGVPYVDHGNMWLPYGVIPQQVPYYPQTQPTQQYYYPPPQPSLIPLHTEIGMNPIRPSSTEPAPSQPLHSFYEVPHHVQPLQQPLPFPATAEPQQHYAVGNVEAEEGKGERAERVSRQLRMSMRARSSSPSHHRFPIHPPPAQVSPLFGSTLQDQPISPTNPSITRKPSVHLTLQSLPTPLVQQHTGGSGELHSPRPVLSPKASFTVDPLTNEIRGMTKDERVENLEKMAEEAVRENSDMSGSGGLNPGVVTGVSQKDQPPGIGKVLPLPPPPLPLVGEPVRLDRLFPPVSLVPDEEEITPKTPTLTAITPFKLGRSVYRHLNAPNSGRGGGTTPGLSGLDALEARLIAEVGTRKIDKDDAKPDVRSVLAVPIDIPNPRGRTTREKSASDINDSAISSLTLAGEGKSPAGGVGPKTLRTGRSPSRGQLDPLTDDTVENEKFSTLRNRERKSSTGRPGHKDGGKSEGRKMRKAAIDPDVPPPQVGTPPPTSPLPGTEPFHPLDATFSPFFTPSHPGSPEILSKLALPEVEPSRTPVSSQPREVKKGTEQEVTASPNPRSSGFIPIHSIKARGPSSLLRSSYLGCKNSKRFEKHIIPQDLAAKYDIRSARGGRGGQVTAVTAIWAAAEKQNGSTDFPTLKPWAKRNTPGKPTVAPGPTKPTVAPKPGKVKPTQAVSNPGAGQEDEEETPTKGANHTRARMIKSSSVPAVISSSTAIPMISSTASLVRPHGSSPVRERPGKISHGLTMKIPTIEEDVASDSTSVGAGRSRGEGKPHVVGSPTKTDLAFGQARLRDLIKKYQG</sequence>
<gene>
    <name evidence="1" type="ORF">BDM02DRAFT_3154949</name>
</gene>
<comment type="caution">
    <text evidence="1">The sequence shown here is derived from an EMBL/GenBank/DDBJ whole genome shotgun (WGS) entry which is preliminary data.</text>
</comment>
<organism evidence="1 2">
    <name type="scientific">Thelephora ganbajun</name>
    <name type="common">Ganba fungus</name>
    <dbReference type="NCBI Taxonomy" id="370292"/>
    <lineage>
        <taxon>Eukaryota</taxon>
        <taxon>Fungi</taxon>
        <taxon>Dikarya</taxon>
        <taxon>Basidiomycota</taxon>
        <taxon>Agaricomycotina</taxon>
        <taxon>Agaricomycetes</taxon>
        <taxon>Thelephorales</taxon>
        <taxon>Thelephoraceae</taxon>
        <taxon>Thelephora</taxon>
    </lineage>
</organism>
<accession>A0ACB6ZKV5</accession>
<name>A0ACB6ZKV5_THEGA</name>
<keyword evidence="2" id="KW-1185">Reference proteome</keyword>